<dbReference type="Proteomes" id="UP000605897">
    <property type="component" value="Unassembled WGS sequence"/>
</dbReference>
<name>A0ABQ3ID91_9PSEU</name>
<comment type="caution">
    <text evidence="4">The sequence shown here is derived from an EMBL/GenBank/DDBJ whole genome shotgun (WGS) entry which is preliminary data.</text>
</comment>
<sequence>MIVRTQPGTIPARQEQAVAACGLLVLLTVLAMTVGLHPIGWLAAAAYGAGLWVLLDAALRRGGRSALGPADRVTLARATLVGGVVALVVTGMSGPVLVATAAVALTLDAVDGPVARRTGTVSPLGARFDMEVDAFLILVLCVPVALTMGPWVLLAGAMRYAFVAAGWFAPWLRGALAPSLARKAVAAAQGVALVVVIAGVLPPPAAVVVAGGALAALAWSFGRDVGTLWRSR</sequence>
<feature type="transmembrane region" description="Helical" evidence="3">
    <location>
        <begin position="41"/>
        <end position="59"/>
    </location>
</feature>
<evidence type="ECO:0000313" key="5">
    <source>
        <dbReference type="Proteomes" id="UP000605897"/>
    </source>
</evidence>
<proteinExistence type="inferred from homology"/>
<gene>
    <name evidence="4" type="ORF">GCM10017786_03580</name>
</gene>
<dbReference type="PROSITE" id="PS00379">
    <property type="entry name" value="CDP_ALCOHOL_P_TRANSF"/>
    <property type="match status" value="1"/>
</dbReference>
<feature type="transmembrane region" description="Helical" evidence="3">
    <location>
        <begin position="80"/>
        <end position="107"/>
    </location>
</feature>
<comment type="similarity">
    <text evidence="2">Belongs to the CDP-alcohol phosphatidyltransferase class-I family.</text>
</comment>
<keyword evidence="3" id="KW-0812">Transmembrane</keyword>
<dbReference type="InterPro" id="IPR000462">
    <property type="entry name" value="CDP-OH_P_trans"/>
</dbReference>
<accession>A0ABQ3ID91</accession>
<dbReference type="RefSeq" id="WP_191242716.1">
    <property type="nucleotide sequence ID" value="NZ_BNAU01000001.1"/>
</dbReference>
<evidence type="ECO:0000313" key="4">
    <source>
        <dbReference type="EMBL" id="GHE77432.1"/>
    </source>
</evidence>
<feature type="transmembrane region" description="Helical" evidence="3">
    <location>
        <begin position="135"/>
        <end position="168"/>
    </location>
</feature>
<dbReference type="InterPro" id="IPR048254">
    <property type="entry name" value="CDP_ALCOHOL_P_TRANSF_CS"/>
</dbReference>
<keyword evidence="3" id="KW-0472">Membrane</keyword>
<dbReference type="InterPro" id="IPR043130">
    <property type="entry name" value="CDP-OH_PTrfase_TM_dom"/>
</dbReference>
<evidence type="ECO:0000256" key="2">
    <source>
        <dbReference type="RuleBase" id="RU003750"/>
    </source>
</evidence>
<dbReference type="Gene3D" id="1.20.120.1760">
    <property type="match status" value="1"/>
</dbReference>
<evidence type="ECO:0000256" key="3">
    <source>
        <dbReference type="SAM" id="Phobius"/>
    </source>
</evidence>
<dbReference type="Pfam" id="PF01066">
    <property type="entry name" value="CDP-OH_P_transf"/>
    <property type="match status" value="1"/>
</dbReference>
<organism evidence="4 5">
    <name type="scientific">Amycolatopsis deserti</name>
    <dbReference type="NCBI Taxonomy" id="185696"/>
    <lineage>
        <taxon>Bacteria</taxon>
        <taxon>Bacillati</taxon>
        <taxon>Actinomycetota</taxon>
        <taxon>Actinomycetes</taxon>
        <taxon>Pseudonocardiales</taxon>
        <taxon>Pseudonocardiaceae</taxon>
        <taxon>Amycolatopsis</taxon>
    </lineage>
</organism>
<evidence type="ECO:0000256" key="1">
    <source>
        <dbReference type="ARBA" id="ARBA00022679"/>
    </source>
</evidence>
<keyword evidence="1 2" id="KW-0808">Transferase</keyword>
<protein>
    <submittedName>
        <fullName evidence="4">Membrane protein</fullName>
    </submittedName>
</protein>
<keyword evidence="3" id="KW-1133">Transmembrane helix</keyword>
<reference evidence="5" key="1">
    <citation type="journal article" date="2019" name="Int. J. Syst. Evol. Microbiol.">
        <title>The Global Catalogue of Microorganisms (GCM) 10K type strain sequencing project: providing services to taxonomists for standard genome sequencing and annotation.</title>
        <authorList>
            <consortium name="The Broad Institute Genomics Platform"/>
            <consortium name="The Broad Institute Genome Sequencing Center for Infectious Disease"/>
            <person name="Wu L."/>
            <person name="Ma J."/>
        </authorList>
    </citation>
    <scope>NUCLEOTIDE SEQUENCE [LARGE SCALE GENOMIC DNA]</scope>
    <source>
        <strain evidence="5">CGMCC 4.7677</strain>
    </source>
</reference>
<keyword evidence="5" id="KW-1185">Reference proteome</keyword>
<dbReference type="EMBL" id="BNAU01000001">
    <property type="protein sequence ID" value="GHE77432.1"/>
    <property type="molecule type" value="Genomic_DNA"/>
</dbReference>